<dbReference type="RefSeq" id="YP_240300.1">
    <property type="nucleotide sequence ID" value="NC_007057.1"/>
</dbReference>
<dbReference type="EMBL" id="AY954960">
    <property type="protein sequence ID" value="AAX91496.1"/>
    <property type="molecule type" value="Genomic_DNA"/>
</dbReference>
<accession>Q4ZBS6</accession>
<sequence>MNILLLLEIIRRLQLLRRRVKKERKRSTRNKLR</sequence>
<name>Q4ZBS6_9CAUD</name>
<dbReference type="KEGG" id="vg:5133275"/>
<evidence type="ECO:0000313" key="2">
    <source>
        <dbReference type="Proteomes" id="UP000000977"/>
    </source>
</evidence>
<evidence type="ECO:0000313" key="1">
    <source>
        <dbReference type="EMBL" id="AAX91496.1"/>
    </source>
</evidence>
<dbReference type="Proteomes" id="UP000000977">
    <property type="component" value="Segment"/>
</dbReference>
<proteinExistence type="predicted"/>
<dbReference type="GeneID" id="5133275"/>
<organism evidence="1 2">
    <name type="scientific">Staphylococcus phage 96</name>
    <dbReference type="NCBI Taxonomy" id="2936815"/>
    <lineage>
        <taxon>Viruses</taxon>
        <taxon>Duplodnaviria</taxon>
        <taxon>Heunggongvirae</taxon>
        <taxon>Uroviricota</taxon>
        <taxon>Caudoviricetes</taxon>
        <taxon>Azeredovirinae</taxon>
        <taxon>Phietavirus</taxon>
        <taxon>Phietavirus pv96</taxon>
    </lineage>
</organism>
<reference evidence="1 2" key="1">
    <citation type="journal article" date="2005" name="Proc. Natl. Acad. Sci. U.S.A.">
        <title>The complete genomes and proteomes of 27 Staphylococcus aureus bacteriophages.</title>
        <authorList>
            <person name="Kwan T."/>
            <person name="Liu J."/>
            <person name="Dubow M."/>
            <person name="Gros P."/>
            <person name="Pelletier J."/>
        </authorList>
    </citation>
    <scope>NUCLEOTIDE SEQUENCE</scope>
</reference>
<keyword evidence="2" id="KW-1185">Reference proteome</keyword>
<protein>
    <submittedName>
        <fullName evidence="1">ORF217</fullName>
    </submittedName>
</protein>